<gene>
    <name evidence="2" type="ORF">DEO27_028060</name>
    <name evidence="1" type="ORF">DIU31_022705</name>
</gene>
<evidence type="ECO:0000313" key="2">
    <source>
        <dbReference type="EMBL" id="QEM13706.1"/>
    </source>
</evidence>
<dbReference type="OrthoDB" id="705840at2"/>
<dbReference type="KEGG" id="mrub:DEO27_028060"/>
<dbReference type="EMBL" id="CP043451">
    <property type="protein sequence ID" value="QEM06189.1"/>
    <property type="molecule type" value="Genomic_DNA"/>
</dbReference>
<sequence length="393" mass="45794">MNFISIQLRLFVQESIDPKNFTGKHITTLEFNKWKNFLKKEVTAILLKVSEWPLNLQEHDAKHIERLITGIVILSNTLNSYILKNSVFLKNHPQAKIIREHYYYSFNLLEELLLSLGESFPGAAAGVKISQANLRHVIPGLKKKFYKLCGHFNEFVIDKALLDIVIPGISALINKKDITWDDTRYISSLMDLLLNDSELDNKKLADLLIIHDFNIQAFYLYYLHRLRERLDDIPGLHEQREMLLAEKDRLYNLTTEKGLIMPSKNRSLFMELGEFVNGKYTFAKKRVKLQRRFIRDTKNAKTNTRFLINLPVPQFGLFIRMQIEKGFLAKENLGELFKFFAGHFYTPNTLYISPDSLQKKSTDVEFATAQKLKGHLIGMINWLNANYNLSNYN</sequence>
<evidence type="ECO:0000313" key="3">
    <source>
        <dbReference type="Proteomes" id="UP000250557"/>
    </source>
</evidence>
<accession>A0A364WSL0</accession>
<organism evidence="2 4">
    <name type="scientific">Mucilaginibacter rubeus</name>
    <dbReference type="NCBI Taxonomy" id="2027860"/>
    <lineage>
        <taxon>Bacteria</taxon>
        <taxon>Pseudomonadati</taxon>
        <taxon>Bacteroidota</taxon>
        <taxon>Sphingobacteriia</taxon>
        <taxon>Sphingobacteriales</taxon>
        <taxon>Sphingobacteriaceae</taxon>
        <taxon>Mucilaginibacter</taxon>
    </lineage>
</organism>
<dbReference type="Proteomes" id="UP000250557">
    <property type="component" value="Chromosome"/>
</dbReference>
<dbReference type="EMBL" id="CP043450">
    <property type="protein sequence ID" value="QEM13706.1"/>
    <property type="molecule type" value="Genomic_DNA"/>
</dbReference>
<dbReference type="RefSeq" id="WP_112571074.1">
    <property type="nucleotide sequence ID" value="NZ_CP043450.1"/>
</dbReference>
<reference evidence="2 3" key="1">
    <citation type="submission" date="2019-08" db="EMBL/GenBank/DDBJ databases">
        <title>Comparative genome analysis confer to the adaptation heavy metal polluted environment.</title>
        <authorList>
            <person name="Li Y."/>
        </authorList>
    </citation>
    <scope>NUCLEOTIDE SEQUENCE [LARGE SCALE GENOMIC DNA]</scope>
    <source>
        <strain evidence="2">P1</strain>
        <strain evidence="1 3">P2</strain>
    </source>
</reference>
<evidence type="ECO:0000313" key="4">
    <source>
        <dbReference type="Proteomes" id="UP000251402"/>
    </source>
</evidence>
<dbReference type="Proteomes" id="UP000251402">
    <property type="component" value="Chromosome"/>
</dbReference>
<name>A0A364WSL0_9SPHI</name>
<keyword evidence="4" id="KW-1185">Reference proteome</keyword>
<protein>
    <submittedName>
        <fullName evidence="2">Uncharacterized protein</fullName>
    </submittedName>
</protein>
<proteinExistence type="predicted"/>
<dbReference type="AlphaFoldDB" id="A0A364WSL0"/>
<evidence type="ECO:0000313" key="1">
    <source>
        <dbReference type="EMBL" id="QEM06189.1"/>
    </source>
</evidence>